<keyword evidence="1" id="KW-0812">Transmembrane</keyword>
<proteinExistence type="predicted"/>
<keyword evidence="1" id="KW-0472">Membrane</keyword>
<comment type="caution">
    <text evidence="2">The sequence shown here is derived from an EMBL/GenBank/DDBJ whole genome shotgun (WGS) entry which is preliminary data.</text>
</comment>
<evidence type="ECO:0000313" key="2">
    <source>
        <dbReference type="EMBL" id="MFC3072875.1"/>
    </source>
</evidence>
<sequence length="168" mass="18591">MAVPPGTERRTAAVFPSLTLCLGGAVGWGLLMAACALVSLLLHERWQTFHLAKLLALYFCGGVAAWPIVLPLARWLTRRHAAETRFAAHFVLLGVGTIAMTAFLFAMQYRLFYAQWHQPFGTRIWVYQFVFTSAGAVYQFAVMGLSLYLPVGLPLLAGASLWLAKTMR</sequence>
<gene>
    <name evidence="2" type="ORF">ACFOHH_07170</name>
</gene>
<evidence type="ECO:0000256" key="1">
    <source>
        <dbReference type="SAM" id="Phobius"/>
    </source>
</evidence>
<organism evidence="2 3">
    <name type="scientific">Shinella pollutisoli</name>
    <dbReference type="NCBI Taxonomy" id="2250594"/>
    <lineage>
        <taxon>Bacteria</taxon>
        <taxon>Pseudomonadati</taxon>
        <taxon>Pseudomonadota</taxon>
        <taxon>Alphaproteobacteria</taxon>
        <taxon>Hyphomicrobiales</taxon>
        <taxon>Rhizobiaceae</taxon>
        <taxon>Shinella</taxon>
    </lineage>
</organism>
<dbReference type="RefSeq" id="WP_257314400.1">
    <property type="nucleotide sequence ID" value="NZ_JANFDG010000006.1"/>
</dbReference>
<feature type="transmembrane region" description="Helical" evidence="1">
    <location>
        <begin position="86"/>
        <end position="112"/>
    </location>
</feature>
<keyword evidence="1" id="KW-1133">Transmembrane helix</keyword>
<feature type="transmembrane region" description="Helical" evidence="1">
    <location>
        <begin position="147"/>
        <end position="164"/>
    </location>
</feature>
<name>A0ABV7DEZ9_9HYPH</name>
<protein>
    <submittedName>
        <fullName evidence="2">Uncharacterized protein</fullName>
    </submittedName>
</protein>
<evidence type="ECO:0000313" key="3">
    <source>
        <dbReference type="Proteomes" id="UP001595377"/>
    </source>
</evidence>
<reference evidence="3" key="1">
    <citation type="journal article" date="2019" name="Int. J. Syst. Evol. Microbiol.">
        <title>The Global Catalogue of Microorganisms (GCM) 10K type strain sequencing project: providing services to taxonomists for standard genome sequencing and annotation.</title>
        <authorList>
            <consortium name="The Broad Institute Genomics Platform"/>
            <consortium name="The Broad Institute Genome Sequencing Center for Infectious Disease"/>
            <person name="Wu L."/>
            <person name="Ma J."/>
        </authorList>
    </citation>
    <scope>NUCLEOTIDE SEQUENCE [LARGE SCALE GENOMIC DNA]</scope>
    <source>
        <strain evidence="3">KCTC 52677</strain>
    </source>
</reference>
<feature type="transmembrane region" description="Helical" evidence="1">
    <location>
        <begin position="54"/>
        <end position="74"/>
    </location>
</feature>
<accession>A0ABV7DEZ9</accession>
<dbReference type="EMBL" id="JBHRSP010000012">
    <property type="protein sequence ID" value="MFC3072875.1"/>
    <property type="molecule type" value="Genomic_DNA"/>
</dbReference>
<feature type="transmembrane region" description="Helical" evidence="1">
    <location>
        <begin position="12"/>
        <end position="42"/>
    </location>
</feature>
<dbReference type="Proteomes" id="UP001595377">
    <property type="component" value="Unassembled WGS sequence"/>
</dbReference>
<keyword evidence="3" id="KW-1185">Reference proteome</keyword>